<evidence type="ECO:0000313" key="3">
    <source>
        <dbReference type="Proteomes" id="UP000433577"/>
    </source>
</evidence>
<evidence type="ECO:0000313" key="2">
    <source>
        <dbReference type="EMBL" id="QGZ64578.1"/>
    </source>
</evidence>
<dbReference type="RefSeq" id="WP_158954154.1">
    <property type="nucleotide sequence ID" value="NZ_CP046915.1"/>
</dbReference>
<keyword evidence="1" id="KW-0472">Membrane</keyword>
<keyword evidence="1" id="KW-0812">Transmembrane</keyword>
<evidence type="ECO:0000256" key="1">
    <source>
        <dbReference type="SAM" id="Phobius"/>
    </source>
</evidence>
<keyword evidence="1" id="KW-1133">Transmembrane helix</keyword>
<keyword evidence="3" id="KW-1185">Reference proteome</keyword>
<name>A0A7Z2GMK4_9BURK</name>
<dbReference type="EMBL" id="CP046915">
    <property type="protein sequence ID" value="QGZ64578.1"/>
    <property type="molecule type" value="Genomic_DNA"/>
</dbReference>
<sequence>MWGIGTAVLFAGIQALQHHGVSAAQMIRYLGMFMIGGIFWGAAMWRIGTKTRASGRNGA</sequence>
<organism evidence="2 3">
    <name type="scientific">Paraburkholderia acidisoli</name>
    <dbReference type="NCBI Taxonomy" id="2571748"/>
    <lineage>
        <taxon>Bacteria</taxon>
        <taxon>Pseudomonadati</taxon>
        <taxon>Pseudomonadota</taxon>
        <taxon>Betaproteobacteria</taxon>
        <taxon>Burkholderiales</taxon>
        <taxon>Burkholderiaceae</taxon>
        <taxon>Paraburkholderia</taxon>
    </lineage>
</organism>
<reference evidence="2 3" key="1">
    <citation type="submission" date="2019-12" db="EMBL/GenBank/DDBJ databases">
        <title>Paraburkholderia acidiphila 7Q-K02 sp. nov and Paraburkholderia acidisoli DHF22 sp. nov., two strains isolated from forest soil.</title>
        <authorList>
            <person name="Gao Z."/>
            <person name="Qiu L."/>
        </authorList>
    </citation>
    <scope>NUCLEOTIDE SEQUENCE [LARGE SCALE GENOMIC DNA]</scope>
    <source>
        <strain evidence="2 3">DHF22</strain>
    </source>
</reference>
<protein>
    <submittedName>
        <fullName evidence="2">Uncharacterized protein</fullName>
    </submittedName>
</protein>
<accession>A0A7Z2GMK4</accession>
<dbReference type="OrthoDB" id="5986784at2"/>
<feature type="transmembrane region" description="Helical" evidence="1">
    <location>
        <begin position="27"/>
        <end position="47"/>
    </location>
</feature>
<dbReference type="Proteomes" id="UP000433577">
    <property type="component" value="Chromosome 3"/>
</dbReference>
<proteinExistence type="predicted"/>
<dbReference type="KEGG" id="pacs:FAZ98_22310"/>
<gene>
    <name evidence="2" type="ORF">FAZ98_22310</name>
</gene>
<dbReference type="AlphaFoldDB" id="A0A7Z2GMK4"/>